<reference evidence="2" key="1">
    <citation type="journal article" date="2020" name="mSystems">
        <title>Genome- and Community-Level Interaction Insights into Carbon Utilization and Element Cycling Functions of Hydrothermarchaeota in Hydrothermal Sediment.</title>
        <authorList>
            <person name="Zhou Z."/>
            <person name="Liu Y."/>
            <person name="Xu W."/>
            <person name="Pan J."/>
            <person name="Luo Z.H."/>
            <person name="Li M."/>
        </authorList>
    </citation>
    <scope>NUCLEOTIDE SEQUENCE [LARGE SCALE GENOMIC DNA]</scope>
    <source>
        <strain evidence="2">HyVt-503</strain>
    </source>
</reference>
<dbReference type="Proteomes" id="UP000885797">
    <property type="component" value="Unassembled WGS sequence"/>
</dbReference>
<sequence length="36" mass="3580">SVAEAAALLATQGSGRLIVEKKKSGNCTIAISVVGH</sequence>
<protein>
    <submittedName>
        <fullName evidence="2">Cobalamin biosynthesis protein</fullName>
    </submittedName>
</protein>
<comment type="caution">
    <text evidence="2">The sequence shown here is derived from an EMBL/GenBank/DDBJ whole genome shotgun (WGS) entry which is preliminary data.</text>
</comment>
<gene>
    <name evidence="2" type="ORF">ENJ63_03710</name>
</gene>
<dbReference type="EMBL" id="DRND01000292">
    <property type="protein sequence ID" value="HFC46967.1"/>
    <property type="molecule type" value="Genomic_DNA"/>
</dbReference>
<organism evidence="2">
    <name type="scientific">Dissulfuribacter thermophilus</name>
    <dbReference type="NCBI Taxonomy" id="1156395"/>
    <lineage>
        <taxon>Bacteria</taxon>
        <taxon>Pseudomonadati</taxon>
        <taxon>Thermodesulfobacteriota</taxon>
        <taxon>Dissulfuribacteria</taxon>
        <taxon>Dissulfuribacterales</taxon>
        <taxon>Dissulfuribacteraceae</taxon>
        <taxon>Dissulfuribacter</taxon>
    </lineage>
</organism>
<dbReference type="InterPro" id="IPR002750">
    <property type="entry name" value="CobE/GbiG_C"/>
</dbReference>
<evidence type="ECO:0000313" key="2">
    <source>
        <dbReference type="EMBL" id="HFC46967.1"/>
    </source>
</evidence>
<dbReference type="GO" id="GO:0009236">
    <property type="term" value="P:cobalamin biosynthetic process"/>
    <property type="evidence" value="ECO:0007669"/>
    <property type="project" value="InterPro"/>
</dbReference>
<evidence type="ECO:0000259" key="1">
    <source>
        <dbReference type="Pfam" id="PF01890"/>
    </source>
</evidence>
<feature type="non-terminal residue" evidence="2">
    <location>
        <position position="1"/>
    </location>
</feature>
<proteinExistence type="predicted"/>
<dbReference type="AlphaFoldDB" id="A0A7V2SZ90"/>
<dbReference type="SUPFAM" id="SSF159664">
    <property type="entry name" value="CobE/GbiG C-terminal domain-like"/>
    <property type="match status" value="1"/>
</dbReference>
<dbReference type="InterPro" id="IPR036518">
    <property type="entry name" value="CobE/GbiG_C_sf"/>
</dbReference>
<feature type="domain" description="CobE/GbiG C-terminal" evidence="1">
    <location>
        <begin position="1"/>
        <end position="31"/>
    </location>
</feature>
<accession>A0A7V2SZ90</accession>
<name>A0A7V2SZ90_9BACT</name>
<dbReference type="Pfam" id="PF01890">
    <property type="entry name" value="CbiG_C"/>
    <property type="match status" value="1"/>
</dbReference>
<dbReference type="Gene3D" id="3.30.420.180">
    <property type="entry name" value="CobE/GbiG C-terminal domain"/>
    <property type="match status" value="1"/>
</dbReference>